<dbReference type="SFLD" id="SFLDF00324">
    <property type="entry name" value="bacteriocin_maturation"/>
    <property type="match status" value="1"/>
</dbReference>
<comment type="caution">
    <text evidence="8">The sequence shown here is derived from an EMBL/GenBank/DDBJ whole genome shotgun (WGS) entry which is preliminary data.</text>
</comment>
<keyword evidence="5" id="KW-0411">Iron-sulfur</keyword>
<dbReference type="Gene3D" id="3.40.50.280">
    <property type="entry name" value="Cobalamin-binding domain"/>
    <property type="match status" value="1"/>
</dbReference>
<evidence type="ECO:0000256" key="1">
    <source>
        <dbReference type="ARBA" id="ARBA00001966"/>
    </source>
</evidence>
<accession>A0ABT4SY27</accession>
<dbReference type="RefSeq" id="WP_271276765.1">
    <property type="nucleotide sequence ID" value="NZ_BAABFD010000001.1"/>
</dbReference>
<dbReference type="InterPro" id="IPR058240">
    <property type="entry name" value="rSAM_sf"/>
</dbReference>
<dbReference type="SUPFAM" id="SSF102114">
    <property type="entry name" value="Radical SAM enzymes"/>
    <property type="match status" value="1"/>
</dbReference>
<dbReference type="InterPro" id="IPR023984">
    <property type="entry name" value="rSAM_ocin_1"/>
</dbReference>
<proteinExistence type="predicted"/>
<dbReference type="Proteomes" id="UP001212498">
    <property type="component" value="Unassembled WGS sequence"/>
</dbReference>
<name>A0ABT4SY27_9ACTN</name>
<dbReference type="InterPro" id="IPR051198">
    <property type="entry name" value="BchE-like"/>
</dbReference>
<evidence type="ECO:0000256" key="6">
    <source>
        <dbReference type="SAM" id="MobiDB-lite"/>
    </source>
</evidence>
<feature type="region of interest" description="Disordered" evidence="6">
    <location>
        <begin position="605"/>
        <end position="629"/>
    </location>
</feature>
<dbReference type="SFLD" id="SFLDS00029">
    <property type="entry name" value="Radical_SAM"/>
    <property type="match status" value="1"/>
</dbReference>
<sequence>MLDIALVNMPFADRRRPSFALSQLSSLVQRDFGDEARVRVCYLNHDVVRFFGAELYDAVAEGMEHHVAGIGDWLFRQVAFPDAPDNGEEYFSRYFAGPAHAALRARLMRHRERLGEFCAHLAEKYRLAEADVVGFSSMFMQTVPSLAMAAVVKERSPGTVTVMGGANCEAPMGAALVEHAGQLDYAFSGPALRSFPRFLRAVIDGDEETPHRIPGVVSRRNCQEDRYRRAIGADTDIDDCLEPDYASFVSSFDELTAAVEDKVEPILFFETSRGCWWGERSHCTFCGLNGQGMAYRAMTPDRAVAQFERLFEYAPWCTVYSCTDNIMPLEYLTEVLPRLRPPSGASIFYEVKVGLDQQDMSEMARAGVDRIQPGIEALSTGTLKLMKKGSSAFQNIQLLKNCVRYGIAPAWNLLIGFPGEPESTFAKYLDDLPSLAHLPPPEGVFPVRFDRYSPYFNQAGDFGLDLHPVDHYRLTYPFPEESLSRLAYYFNDRAVAPYMIGVARWIRPLTAAVADWSRGWEDGDPPVLRLEEEAGSWFVRDSRPGTASRYALDEAVARTLLVLERPTRVDRLTPEQAGHLGELRERGLIFTEGERAMSLVLAETGTDPMPRPRRSLVSSRRRPLVLTTG</sequence>
<dbReference type="InterPro" id="IPR013785">
    <property type="entry name" value="Aldolase_TIM"/>
</dbReference>
<feature type="domain" description="Elp3/MiaA/NifB-like radical SAM core" evidence="7">
    <location>
        <begin position="265"/>
        <end position="478"/>
    </location>
</feature>
<dbReference type="InterPro" id="IPR006638">
    <property type="entry name" value="Elp3/MiaA/NifB-like_rSAM"/>
</dbReference>
<keyword evidence="2" id="KW-0949">S-adenosyl-L-methionine</keyword>
<evidence type="ECO:0000256" key="5">
    <source>
        <dbReference type="ARBA" id="ARBA00023014"/>
    </source>
</evidence>
<dbReference type="PANTHER" id="PTHR43409:SF7">
    <property type="entry name" value="BLL1977 PROTEIN"/>
    <property type="match status" value="1"/>
</dbReference>
<evidence type="ECO:0000256" key="2">
    <source>
        <dbReference type="ARBA" id="ARBA00022691"/>
    </source>
</evidence>
<dbReference type="Pfam" id="PF04055">
    <property type="entry name" value="Radical_SAM"/>
    <property type="match status" value="1"/>
</dbReference>
<evidence type="ECO:0000313" key="9">
    <source>
        <dbReference type="Proteomes" id="UP001212498"/>
    </source>
</evidence>
<feature type="compositionally biased region" description="Basic residues" evidence="6">
    <location>
        <begin position="611"/>
        <end position="623"/>
    </location>
</feature>
<dbReference type="PANTHER" id="PTHR43409">
    <property type="entry name" value="ANAEROBIC MAGNESIUM-PROTOPORPHYRIN IX MONOMETHYL ESTER CYCLASE-RELATED"/>
    <property type="match status" value="1"/>
</dbReference>
<dbReference type="EMBL" id="JAPNUD010000036">
    <property type="protein sequence ID" value="MDA0642151.1"/>
    <property type="molecule type" value="Genomic_DNA"/>
</dbReference>
<organism evidence="8 9">
    <name type="scientific">Nonomuraea ferruginea</name>
    <dbReference type="NCBI Taxonomy" id="46174"/>
    <lineage>
        <taxon>Bacteria</taxon>
        <taxon>Bacillati</taxon>
        <taxon>Actinomycetota</taxon>
        <taxon>Actinomycetes</taxon>
        <taxon>Streptosporangiales</taxon>
        <taxon>Streptosporangiaceae</taxon>
        <taxon>Nonomuraea</taxon>
    </lineage>
</organism>
<gene>
    <name evidence="8" type="ORF">OUY24_16075</name>
</gene>
<dbReference type="NCBIfam" id="TIGR03975">
    <property type="entry name" value="rSAM_ocin_1"/>
    <property type="match status" value="1"/>
</dbReference>
<comment type="cofactor">
    <cofactor evidence="1">
        <name>[4Fe-4S] cluster</name>
        <dbReference type="ChEBI" id="CHEBI:49883"/>
    </cofactor>
</comment>
<dbReference type="Gene3D" id="3.20.20.70">
    <property type="entry name" value="Aldolase class I"/>
    <property type="match status" value="1"/>
</dbReference>
<evidence type="ECO:0000256" key="4">
    <source>
        <dbReference type="ARBA" id="ARBA00023004"/>
    </source>
</evidence>
<dbReference type="InterPro" id="IPR007197">
    <property type="entry name" value="rSAM"/>
</dbReference>
<protein>
    <submittedName>
        <fullName evidence="8">RiPP maturation radical SAM C-methyltransferase</fullName>
    </submittedName>
</protein>
<keyword evidence="3" id="KW-0479">Metal-binding</keyword>
<keyword evidence="9" id="KW-1185">Reference proteome</keyword>
<evidence type="ECO:0000256" key="3">
    <source>
        <dbReference type="ARBA" id="ARBA00022723"/>
    </source>
</evidence>
<dbReference type="SFLD" id="SFLDG01082">
    <property type="entry name" value="B12-binding_domain_containing"/>
    <property type="match status" value="1"/>
</dbReference>
<keyword evidence="4" id="KW-0408">Iron</keyword>
<evidence type="ECO:0000259" key="7">
    <source>
        <dbReference type="SMART" id="SM00729"/>
    </source>
</evidence>
<evidence type="ECO:0000313" key="8">
    <source>
        <dbReference type="EMBL" id="MDA0642151.1"/>
    </source>
</evidence>
<reference evidence="8 9" key="1">
    <citation type="submission" date="2022-11" db="EMBL/GenBank/DDBJ databases">
        <title>Nonomuraea corallina sp. nov., a new species of the genus Nonomuraea isolated from sea side sediment in Thai sea.</title>
        <authorList>
            <person name="Ngamcharungchit C."/>
            <person name="Matsumoto A."/>
            <person name="Suriyachadkun C."/>
            <person name="Panbangred W."/>
            <person name="Inahashi Y."/>
            <person name="Intra B."/>
        </authorList>
    </citation>
    <scope>NUCLEOTIDE SEQUENCE [LARGE SCALE GENOMIC DNA]</scope>
    <source>
        <strain evidence="8 9">DSM 43553</strain>
    </source>
</reference>
<dbReference type="SMART" id="SM00729">
    <property type="entry name" value="Elp3"/>
    <property type="match status" value="1"/>
</dbReference>